<evidence type="ECO:0000313" key="2">
    <source>
        <dbReference type="EMBL" id="CAZ79478.1"/>
    </source>
</evidence>
<gene>
    <name evidence="2" type="ORF">GSTUM_00000026001</name>
</gene>
<dbReference type="EMBL" id="FN429989">
    <property type="protein sequence ID" value="CAZ79478.1"/>
    <property type="molecule type" value="Genomic_DNA"/>
</dbReference>
<protein>
    <submittedName>
        <fullName evidence="2">(Perigord truffle) hypothetical protein</fullName>
    </submittedName>
</protein>
<feature type="compositionally biased region" description="Basic and acidic residues" evidence="1">
    <location>
        <begin position="114"/>
        <end position="139"/>
    </location>
</feature>
<dbReference type="InParanoid" id="D5G4N5"/>
<dbReference type="STRING" id="656061.D5G4N5"/>
<evidence type="ECO:0000313" key="3">
    <source>
        <dbReference type="Proteomes" id="UP000006911"/>
    </source>
</evidence>
<dbReference type="Proteomes" id="UP000006911">
    <property type="component" value="Unassembled WGS sequence"/>
</dbReference>
<evidence type="ECO:0000256" key="1">
    <source>
        <dbReference type="SAM" id="MobiDB-lite"/>
    </source>
</evidence>
<accession>D5G4N5</accession>
<feature type="region of interest" description="Disordered" evidence="1">
    <location>
        <begin position="107"/>
        <end position="139"/>
    </location>
</feature>
<dbReference type="eggNOG" id="ENOG502SHBR">
    <property type="taxonomic scope" value="Eukaryota"/>
</dbReference>
<dbReference type="GeneID" id="9188414"/>
<sequence>MSPGDINPLDEWIRRQSFKIAYSDMTKGFIGKKALKEAICSSIPAEFGARGYTPEKVRIRLKAMMAERLTSELVRECDARRVASGAAAGNLGTGGIASNGRAASAGAAVGQEMPSREVRGGQSRVLDKGKQRAMDNEERTKAPLHMSSYRTAMPVGVPPSAGGLAPKKKPSECRSPELEVSDEILEGYKRAAAAGVRILKTPTNDSAVPSLGESTRTTALPRSPSILSTSANASTTRTAPSTVTADSVIPSLPFKLQYRIFTALQAILESCCYDFARRYYPQYLRRKSWDCPEAGELTAWIRGLSKEFSSNPVFDMGEDEFDLILKKGGEIRHAAVHRVSVSGLEIQSLIEDARAMAEILDDEEVEGRLREIDEIKVVVDNNIQTLLDRRAAKEEKLRLELEKLERWKRDIELREVMATKGAEEEEESIRRDFQDGIGRELEWLGLEGKGLGVRDRREAIEVAGSASTSAPRGEGAEALATITENAEEDFHEPEGWPAAEDAPLERLLAKGGISPLSI</sequence>
<dbReference type="KEGG" id="tml:GSTUM_00000026001"/>
<reference evidence="2 3" key="1">
    <citation type="journal article" date="2010" name="Nature">
        <title>Perigord black truffle genome uncovers evolutionary origins and mechanisms of symbiosis.</title>
        <authorList>
            <person name="Martin F."/>
            <person name="Kohler A."/>
            <person name="Murat C."/>
            <person name="Balestrini R."/>
            <person name="Coutinho P.M."/>
            <person name="Jaillon O."/>
            <person name="Montanini B."/>
            <person name="Morin E."/>
            <person name="Noel B."/>
            <person name="Percudani R."/>
            <person name="Porcel B."/>
            <person name="Rubini A."/>
            <person name="Amicucci A."/>
            <person name="Amselem J."/>
            <person name="Anthouard V."/>
            <person name="Arcioni S."/>
            <person name="Artiguenave F."/>
            <person name="Aury J.M."/>
            <person name="Ballario P."/>
            <person name="Bolchi A."/>
            <person name="Brenna A."/>
            <person name="Brun A."/>
            <person name="Buee M."/>
            <person name="Cantarel B."/>
            <person name="Chevalier G."/>
            <person name="Couloux A."/>
            <person name="Da Silva C."/>
            <person name="Denoeud F."/>
            <person name="Duplessis S."/>
            <person name="Ghignone S."/>
            <person name="Hilselberger B."/>
            <person name="Iotti M."/>
            <person name="Marcais B."/>
            <person name="Mello A."/>
            <person name="Miranda M."/>
            <person name="Pacioni G."/>
            <person name="Quesneville H."/>
            <person name="Riccioni C."/>
            <person name="Ruotolo R."/>
            <person name="Splivallo R."/>
            <person name="Stocchi V."/>
            <person name="Tisserant E."/>
            <person name="Viscomi A.R."/>
            <person name="Zambonelli A."/>
            <person name="Zampieri E."/>
            <person name="Henrissat B."/>
            <person name="Lebrun M.H."/>
            <person name="Paolocci F."/>
            <person name="Bonfante P."/>
            <person name="Ottonello S."/>
            <person name="Wincker P."/>
        </authorList>
    </citation>
    <scope>NUCLEOTIDE SEQUENCE [LARGE SCALE GENOMIC DNA]</scope>
    <source>
        <strain evidence="2 3">Mel28</strain>
    </source>
</reference>
<dbReference type="RefSeq" id="XP_002835321.1">
    <property type="nucleotide sequence ID" value="XM_002835275.1"/>
</dbReference>
<feature type="compositionally biased region" description="Low complexity" evidence="1">
    <location>
        <begin position="228"/>
        <end position="241"/>
    </location>
</feature>
<organism evidence="2 3">
    <name type="scientific">Tuber melanosporum (strain Mel28)</name>
    <name type="common">Perigord black truffle</name>
    <dbReference type="NCBI Taxonomy" id="656061"/>
    <lineage>
        <taxon>Eukaryota</taxon>
        <taxon>Fungi</taxon>
        <taxon>Dikarya</taxon>
        <taxon>Ascomycota</taxon>
        <taxon>Pezizomycotina</taxon>
        <taxon>Pezizomycetes</taxon>
        <taxon>Pezizales</taxon>
        <taxon>Tuberaceae</taxon>
        <taxon>Tuber</taxon>
    </lineage>
</organism>
<feature type="compositionally biased region" description="Polar residues" evidence="1">
    <location>
        <begin position="206"/>
        <end position="220"/>
    </location>
</feature>
<keyword evidence="3" id="KW-1185">Reference proteome</keyword>
<dbReference type="AlphaFoldDB" id="D5G4N5"/>
<dbReference type="HOGENOM" id="CLU_525990_0_0_1"/>
<dbReference type="OMA" id="TITWNEV"/>
<feature type="region of interest" description="Disordered" evidence="1">
    <location>
        <begin position="206"/>
        <end position="241"/>
    </location>
</feature>
<proteinExistence type="predicted"/>
<name>D5G4N5_TUBMM</name>